<evidence type="ECO:0000256" key="13">
    <source>
        <dbReference type="PROSITE-ProRule" id="PRU10141"/>
    </source>
</evidence>
<dbReference type="GO" id="GO:0005524">
    <property type="term" value="F:ATP binding"/>
    <property type="evidence" value="ECO:0007669"/>
    <property type="project" value="UniProtKB-UniRule"/>
</dbReference>
<evidence type="ECO:0000256" key="9">
    <source>
        <dbReference type="ARBA" id="ARBA00022840"/>
    </source>
</evidence>
<dbReference type="FunFam" id="1.10.510.10:FF:000172">
    <property type="entry name" value="serine/threonine-protein kinase Nek1 isoform X1"/>
    <property type="match status" value="1"/>
</dbReference>
<dbReference type="InterPro" id="IPR011009">
    <property type="entry name" value="Kinase-like_dom_sf"/>
</dbReference>
<dbReference type="FunFam" id="3.30.200.20:FF:000097">
    <property type="entry name" value="Probable serine/threonine-protein kinase nek1"/>
    <property type="match status" value="1"/>
</dbReference>
<keyword evidence="8" id="KW-0418">Kinase</keyword>
<accession>A0A0L8FNG7</accession>
<feature type="region of interest" description="Disordered" evidence="14">
    <location>
        <begin position="721"/>
        <end position="755"/>
    </location>
</feature>
<evidence type="ECO:0000256" key="7">
    <source>
        <dbReference type="ARBA" id="ARBA00022741"/>
    </source>
</evidence>
<dbReference type="GO" id="GO:0004674">
    <property type="term" value="F:protein serine/threonine kinase activity"/>
    <property type="evidence" value="ECO:0007669"/>
    <property type="project" value="UniProtKB-KW"/>
</dbReference>
<feature type="compositionally biased region" description="Low complexity" evidence="14">
    <location>
        <begin position="285"/>
        <end position="300"/>
    </location>
</feature>
<dbReference type="PANTHER" id="PTHR44899">
    <property type="entry name" value="CAMK FAMILY PROTEIN KINASE"/>
    <property type="match status" value="1"/>
</dbReference>
<comment type="catalytic activity">
    <reaction evidence="11">
        <text>L-threonyl-[protein] + ATP = O-phospho-L-threonyl-[protein] + ADP + H(+)</text>
        <dbReference type="Rhea" id="RHEA:46608"/>
        <dbReference type="Rhea" id="RHEA-COMP:11060"/>
        <dbReference type="Rhea" id="RHEA-COMP:11605"/>
        <dbReference type="ChEBI" id="CHEBI:15378"/>
        <dbReference type="ChEBI" id="CHEBI:30013"/>
        <dbReference type="ChEBI" id="CHEBI:30616"/>
        <dbReference type="ChEBI" id="CHEBI:61977"/>
        <dbReference type="ChEBI" id="CHEBI:456216"/>
        <dbReference type="EC" id="2.7.11.1"/>
    </reaction>
</comment>
<evidence type="ECO:0000256" key="3">
    <source>
        <dbReference type="ARBA" id="ARBA00012513"/>
    </source>
</evidence>
<keyword evidence="4" id="KW-0723">Serine/threonine-protein kinase</keyword>
<keyword evidence="10" id="KW-0460">Magnesium</keyword>
<protein>
    <recommendedName>
        <fullName evidence="3">non-specific serine/threonine protein kinase</fullName>
        <ecNumber evidence="3">2.7.11.1</ecNumber>
    </recommendedName>
</protein>
<dbReference type="PROSITE" id="PS00107">
    <property type="entry name" value="PROTEIN_KINASE_ATP"/>
    <property type="match status" value="1"/>
</dbReference>
<dbReference type="InterPro" id="IPR017441">
    <property type="entry name" value="Protein_kinase_ATP_BS"/>
</dbReference>
<dbReference type="Gene3D" id="3.30.200.20">
    <property type="entry name" value="Phosphorylase Kinase, domain 1"/>
    <property type="match status" value="1"/>
</dbReference>
<feature type="region of interest" description="Disordered" evidence="14">
    <location>
        <begin position="540"/>
        <end position="561"/>
    </location>
</feature>
<evidence type="ECO:0000256" key="2">
    <source>
        <dbReference type="ARBA" id="ARBA00010886"/>
    </source>
</evidence>
<evidence type="ECO:0000259" key="15">
    <source>
        <dbReference type="PROSITE" id="PS50011"/>
    </source>
</evidence>
<evidence type="ECO:0000256" key="12">
    <source>
        <dbReference type="ARBA" id="ARBA00048679"/>
    </source>
</evidence>
<feature type="compositionally biased region" description="Basic and acidic residues" evidence="14">
    <location>
        <begin position="540"/>
        <end position="552"/>
    </location>
</feature>
<feature type="compositionally biased region" description="Polar residues" evidence="14">
    <location>
        <begin position="345"/>
        <end position="354"/>
    </location>
</feature>
<reference evidence="16" key="1">
    <citation type="submission" date="2015-07" db="EMBL/GenBank/DDBJ databases">
        <title>MeaNS - Measles Nucleotide Surveillance Program.</title>
        <authorList>
            <person name="Tran T."/>
            <person name="Druce J."/>
        </authorList>
    </citation>
    <scope>NUCLEOTIDE SEQUENCE</scope>
    <source>
        <strain evidence="16">UCB-OBI-ISO-001</strain>
        <tissue evidence="16">Gonad</tissue>
    </source>
</reference>
<organism evidence="16">
    <name type="scientific">Octopus bimaculoides</name>
    <name type="common">California two-spotted octopus</name>
    <dbReference type="NCBI Taxonomy" id="37653"/>
    <lineage>
        <taxon>Eukaryota</taxon>
        <taxon>Metazoa</taxon>
        <taxon>Spiralia</taxon>
        <taxon>Lophotrochozoa</taxon>
        <taxon>Mollusca</taxon>
        <taxon>Cephalopoda</taxon>
        <taxon>Coleoidea</taxon>
        <taxon>Octopodiformes</taxon>
        <taxon>Octopoda</taxon>
        <taxon>Incirrata</taxon>
        <taxon>Octopodidae</taxon>
        <taxon>Octopus</taxon>
    </lineage>
</organism>
<sequence>MNKYVKIRQIGQGSFGKVFLVRHKQSFVNYVIKEIVISGMSTSERDDARKEVAMLATLKHKNIVSYFESFEESGRLYIVMTYCEGGDLYSRINDQKGVEFCEEQILDWFVQICLAVKYIHDKNILHRDIKSQNIFLTKDGTVKIGDFGISKVLNSTCDMAKTCIGTPFYLSPEICENRPYNTKSDIWSLGCVLYELTNLRHPFEARNLNNLVFKIVSGRYPPVPAKYSSNLRDLISVMLKRSAIERPSINNVLKYPFIVKRLVKFTVGIDLSQNNTPHDVRSSVQSRPQSAASRPSSAASGCSKASNNGKYDPARIYGRKASESRPGSGAKKKKVTASERKTPERTVTPSKQRTPGISAIRAAGDYKKYYDAFDKIDKARVTRSPKPSNQAWYMNQARHKPLNILGGKAVGPRNRFSPTPCQSRIVSDFHQRRADAARNKLKVQGQKFALPDQSHTPSPRNAILHGTNAQKRQQQEKEYLLHIQKIAEENFQERQKLYREQKSNLKLKEPKPSPKSVTQVLREIGVEEKPRLEISKEDVVLRANKDEKKPQDPSRAPPRLRWSQKETVHLENLPLEDPLAESDEVAVSQARQKWKYRNSVIEILENKSLVDPTLVITEEVAEDLLSKNQVLRNPVQGLTSGNTPVTSGIVPPNSSKPKALKQESVPQPESFFVPFDNGPGNNNKTETPPKTQNTKSVSNAAPVEKPISNATYQIPKRVEDSTFSGNNLQPIKPLKGDVKQQEPSETEQTLPVEKESQSLVEEVPVLQHSFSSPQLDSINDLPEQKEELMRTRSVPDLTSLFQTADSKIKETTENLDSLKKESQKTDFLKRLSQVSDDFEPSLEETDEISLVRQSMQDVLTKSLDDEDSDGDDGVSLMSDQTEPELKNIKEEDECEDDYDDVSLGNRDTDSKCNLYLSALMEENAEEDAASTDIFSKLEERREQLENDVGGALLKKVYWMIHDKLQEDDIDDEEIISLLSDKAVYYQPIVQLVLADTAFTNSD</sequence>
<name>A0A0L8FNG7_OCTBM</name>
<keyword evidence="7 13" id="KW-0547">Nucleotide-binding</keyword>
<feature type="binding site" evidence="13">
    <location>
        <position position="33"/>
    </location>
    <ligand>
        <name>ATP</name>
        <dbReference type="ChEBI" id="CHEBI:30616"/>
    </ligand>
</feature>
<feature type="compositionally biased region" description="Polar residues" evidence="14">
    <location>
        <begin position="679"/>
        <end position="699"/>
    </location>
</feature>
<evidence type="ECO:0000256" key="8">
    <source>
        <dbReference type="ARBA" id="ARBA00022777"/>
    </source>
</evidence>
<evidence type="ECO:0000256" key="11">
    <source>
        <dbReference type="ARBA" id="ARBA00047899"/>
    </source>
</evidence>
<dbReference type="CDD" id="cd08215">
    <property type="entry name" value="STKc_Nek"/>
    <property type="match status" value="1"/>
</dbReference>
<dbReference type="PROSITE" id="PS00108">
    <property type="entry name" value="PROTEIN_KINASE_ST"/>
    <property type="match status" value="1"/>
</dbReference>
<evidence type="ECO:0000256" key="10">
    <source>
        <dbReference type="ARBA" id="ARBA00022842"/>
    </source>
</evidence>
<dbReference type="OrthoDB" id="248923at2759"/>
<dbReference type="SUPFAM" id="SSF56112">
    <property type="entry name" value="Protein kinase-like (PK-like)"/>
    <property type="match status" value="1"/>
</dbReference>
<evidence type="ECO:0000256" key="5">
    <source>
        <dbReference type="ARBA" id="ARBA00022679"/>
    </source>
</evidence>
<dbReference type="InterPro" id="IPR000719">
    <property type="entry name" value="Prot_kinase_dom"/>
</dbReference>
<feature type="domain" description="Protein kinase" evidence="15">
    <location>
        <begin position="4"/>
        <end position="258"/>
    </location>
</feature>
<evidence type="ECO:0000256" key="1">
    <source>
        <dbReference type="ARBA" id="ARBA00001946"/>
    </source>
</evidence>
<dbReference type="InterPro" id="IPR051131">
    <property type="entry name" value="NEK_Ser/Thr_kinase_NIMA"/>
</dbReference>
<dbReference type="InterPro" id="IPR008271">
    <property type="entry name" value="Ser/Thr_kinase_AS"/>
</dbReference>
<dbReference type="AlphaFoldDB" id="A0A0L8FNG7"/>
<dbReference type="EC" id="2.7.11.1" evidence="3"/>
<evidence type="ECO:0000313" key="16">
    <source>
        <dbReference type="EMBL" id="KOF65960.1"/>
    </source>
</evidence>
<dbReference type="KEGG" id="obi:106882347"/>
<keyword evidence="6" id="KW-0479">Metal-binding</keyword>
<dbReference type="OMA" id="EWCEARL"/>
<dbReference type="Pfam" id="PF00069">
    <property type="entry name" value="Pkinase"/>
    <property type="match status" value="1"/>
</dbReference>
<evidence type="ECO:0000256" key="6">
    <source>
        <dbReference type="ARBA" id="ARBA00022723"/>
    </source>
</evidence>
<dbReference type="GO" id="GO:0046872">
    <property type="term" value="F:metal ion binding"/>
    <property type="evidence" value="ECO:0007669"/>
    <property type="project" value="UniProtKB-KW"/>
</dbReference>
<dbReference type="SMART" id="SM00220">
    <property type="entry name" value="S_TKc"/>
    <property type="match status" value="1"/>
</dbReference>
<evidence type="ECO:0000256" key="14">
    <source>
        <dbReference type="SAM" id="MobiDB-lite"/>
    </source>
</evidence>
<dbReference type="EMBL" id="KQ428707">
    <property type="protein sequence ID" value="KOF65960.1"/>
    <property type="molecule type" value="Genomic_DNA"/>
</dbReference>
<feature type="compositionally biased region" description="Polar residues" evidence="14">
    <location>
        <begin position="635"/>
        <end position="656"/>
    </location>
</feature>
<dbReference type="PANTHER" id="PTHR44899:SF3">
    <property type="entry name" value="SERINE_THREONINE-PROTEIN KINASE NEK1"/>
    <property type="match status" value="1"/>
</dbReference>
<evidence type="ECO:0000256" key="4">
    <source>
        <dbReference type="ARBA" id="ARBA00022527"/>
    </source>
</evidence>
<feature type="region of interest" description="Disordered" evidence="14">
    <location>
        <begin position="635"/>
        <end position="700"/>
    </location>
</feature>
<keyword evidence="9 13" id="KW-0067">ATP-binding</keyword>
<comment type="similarity">
    <text evidence="2">Belongs to the protein kinase superfamily. NEK Ser/Thr protein kinase family. NIMA subfamily.</text>
</comment>
<keyword evidence="5" id="KW-0808">Transferase</keyword>
<gene>
    <name evidence="16" type="ORF">OCBIM_22013896mg</name>
</gene>
<dbReference type="Gene3D" id="1.10.510.10">
    <property type="entry name" value="Transferase(Phosphotransferase) domain 1"/>
    <property type="match status" value="1"/>
</dbReference>
<proteinExistence type="inferred from homology"/>
<feature type="region of interest" description="Disordered" evidence="14">
    <location>
        <begin position="444"/>
        <end position="475"/>
    </location>
</feature>
<comment type="cofactor">
    <cofactor evidence="1">
        <name>Mg(2+)</name>
        <dbReference type="ChEBI" id="CHEBI:18420"/>
    </cofactor>
</comment>
<feature type="region of interest" description="Disordered" evidence="14">
    <location>
        <begin position="274"/>
        <end position="354"/>
    </location>
</feature>
<dbReference type="PROSITE" id="PS50011">
    <property type="entry name" value="PROTEIN_KINASE_DOM"/>
    <property type="match status" value="1"/>
</dbReference>
<comment type="catalytic activity">
    <reaction evidence="12">
        <text>L-seryl-[protein] + ATP = O-phospho-L-seryl-[protein] + ADP + H(+)</text>
        <dbReference type="Rhea" id="RHEA:17989"/>
        <dbReference type="Rhea" id="RHEA-COMP:9863"/>
        <dbReference type="Rhea" id="RHEA-COMP:11604"/>
        <dbReference type="ChEBI" id="CHEBI:15378"/>
        <dbReference type="ChEBI" id="CHEBI:29999"/>
        <dbReference type="ChEBI" id="CHEBI:30616"/>
        <dbReference type="ChEBI" id="CHEBI:83421"/>
        <dbReference type="ChEBI" id="CHEBI:456216"/>
        <dbReference type="EC" id="2.7.11.1"/>
    </reaction>
</comment>